<evidence type="ECO:0000259" key="4">
    <source>
        <dbReference type="Pfam" id="PF00135"/>
    </source>
</evidence>
<evidence type="ECO:0000256" key="1">
    <source>
        <dbReference type="ARBA" id="ARBA00005964"/>
    </source>
</evidence>
<feature type="domain" description="Carboxylesterase type B" evidence="4">
    <location>
        <begin position="59"/>
        <end position="563"/>
    </location>
</feature>
<dbReference type="RefSeq" id="XP_069204904.1">
    <property type="nucleotide sequence ID" value="XM_069356967.1"/>
</dbReference>
<organism evidence="5 6">
    <name type="scientific">Vanrija albida</name>
    <dbReference type="NCBI Taxonomy" id="181172"/>
    <lineage>
        <taxon>Eukaryota</taxon>
        <taxon>Fungi</taxon>
        <taxon>Dikarya</taxon>
        <taxon>Basidiomycota</taxon>
        <taxon>Agaricomycotina</taxon>
        <taxon>Tremellomycetes</taxon>
        <taxon>Trichosporonales</taxon>
        <taxon>Trichosporonaceae</taxon>
        <taxon>Vanrija</taxon>
    </lineage>
</organism>
<dbReference type="GeneID" id="95989615"/>
<name>A0ABR3PRE3_9TREE</name>
<dbReference type="PROSITE" id="PS00122">
    <property type="entry name" value="CARBOXYLESTERASE_B_1"/>
    <property type="match status" value="1"/>
</dbReference>
<gene>
    <name evidence="5" type="ORF">Q8F55_008572</name>
</gene>
<dbReference type="Proteomes" id="UP001565368">
    <property type="component" value="Unassembled WGS sequence"/>
</dbReference>
<dbReference type="Gene3D" id="3.40.50.1820">
    <property type="entry name" value="alpha/beta hydrolase"/>
    <property type="match status" value="1"/>
</dbReference>
<evidence type="ECO:0000256" key="2">
    <source>
        <dbReference type="ARBA" id="ARBA00022801"/>
    </source>
</evidence>
<accession>A0ABR3PRE3</accession>
<dbReference type="InterPro" id="IPR019826">
    <property type="entry name" value="Carboxylesterase_B_AS"/>
</dbReference>
<dbReference type="SUPFAM" id="SSF53474">
    <property type="entry name" value="alpha/beta-Hydrolases"/>
    <property type="match status" value="1"/>
</dbReference>
<dbReference type="EMBL" id="JBBXJM010000007">
    <property type="protein sequence ID" value="KAL1404960.1"/>
    <property type="molecule type" value="Genomic_DNA"/>
</dbReference>
<dbReference type="InterPro" id="IPR029058">
    <property type="entry name" value="AB_hydrolase_fold"/>
</dbReference>
<proteinExistence type="inferred from homology"/>
<feature type="chain" id="PRO_5044984994" description="Carboxylic ester hydrolase" evidence="3">
    <location>
        <begin position="18"/>
        <end position="594"/>
    </location>
</feature>
<evidence type="ECO:0000256" key="3">
    <source>
        <dbReference type="RuleBase" id="RU361235"/>
    </source>
</evidence>
<keyword evidence="2 3" id="KW-0378">Hydrolase</keyword>
<dbReference type="InterPro" id="IPR050309">
    <property type="entry name" value="Type-B_Carboxylest/Lipase"/>
</dbReference>
<keyword evidence="3" id="KW-0732">Signal</keyword>
<dbReference type="Pfam" id="PF00135">
    <property type="entry name" value="COesterase"/>
    <property type="match status" value="1"/>
</dbReference>
<dbReference type="InterPro" id="IPR002018">
    <property type="entry name" value="CarbesteraseB"/>
</dbReference>
<evidence type="ECO:0000313" key="5">
    <source>
        <dbReference type="EMBL" id="KAL1404960.1"/>
    </source>
</evidence>
<dbReference type="PANTHER" id="PTHR11559">
    <property type="entry name" value="CARBOXYLESTERASE"/>
    <property type="match status" value="1"/>
</dbReference>
<reference evidence="5 6" key="1">
    <citation type="submission" date="2023-08" db="EMBL/GenBank/DDBJ databases">
        <title>Annotated Genome Sequence of Vanrija albida AlHP1.</title>
        <authorList>
            <person name="Herzog R."/>
        </authorList>
    </citation>
    <scope>NUCLEOTIDE SEQUENCE [LARGE SCALE GENOMIC DNA]</scope>
    <source>
        <strain evidence="5 6">AlHP1</strain>
    </source>
</reference>
<keyword evidence="6" id="KW-1185">Reference proteome</keyword>
<comment type="caution">
    <text evidence="5">The sequence shown here is derived from an EMBL/GenBank/DDBJ whole genome shotgun (WGS) entry which is preliminary data.</text>
</comment>
<dbReference type="EC" id="3.1.1.-" evidence="3"/>
<sequence length="594" mass="64688">MVYLASVLLALAGSALAAPALAPEAELQNITARLVDMDHIQYQHLASRGIFPGVSVSSPAGTFNGAARPDVEAFTGIPFAQAPRLAPPVKYTTPFNNFDATIYSPSCPQFIGTTKPGGDFFGQIVNALTNTPFLQVALNQQEDCLNLAIYRPKGTKPDAKLPVLFWIYGGAFALGWNSMYDGGPLVKASIEAGKPYIFVAINYRVGAWGFLHGKEVTGAGASNLGLQDQRVALEWVADNIASFGGDPSKVTIWGESAGAISVWHQITLLDGNHLYNGKPLFRGGIMNSGSIVPAQSSTSNKAQSIYDKVVSATSCAGKPDTLNCLRQLPYKEFFDAANSVPTAVGFDSIALSYLPRPDGKWITGSTDDLLFAQKFADVPFIIGDQEDEGTIFSLMQAKIAGSTDGIVGYLSSLFFDQATKEQIKGHVLTYPTDITAGSPFGSWIFNEVYPGYKRLAAILGDMTFTITRRVFLKAVFSVRPNTRAWSYLASYNAGTPILGTFHASDIVQVFFGILPNYASKNIRNYYANFVYNLDPNDASGGTSQNSKVRDNWPKWDPVNKNIIQFFAYWFQPLKDTFRQASADSLEKNRQVFRI</sequence>
<feature type="signal peptide" evidence="3">
    <location>
        <begin position="1"/>
        <end position="17"/>
    </location>
</feature>
<evidence type="ECO:0000313" key="6">
    <source>
        <dbReference type="Proteomes" id="UP001565368"/>
    </source>
</evidence>
<comment type="similarity">
    <text evidence="1 3">Belongs to the type-B carboxylesterase/lipase family.</text>
</comment>
<protein>
    <recommendedName>
        <fullName evidence="3">Carboxylic ester hydrolase</fullName>
        <ecNumber evidence="3">3.1.1.-</ecNumber>
    </recommendedName>
</protein>